<dbReference type="EMBL" id="BMQK01000001">
    <property type="protein sequence ID" value="GGQ40773.1"/>
    <property type="molecule type" value="Genomic_DNA"/>
</dbReference>
<keyword evidence="1" id="KW-0472">Membrane</keyword>
<evidence type="ECO:0000313" key="3">
    <source>
        <dbReference type="Proteomes" id="UP000620156"/>
    </source>
</evidence>
<organism evidence="2 3">
    <name type="scientific">Streptomyces ruber</name>
    <dbReference type="NCBI Taxonomy" id="83378"/>
    <lineage>
        <taxon>Bacteria</taxon>
        <taxon>Bacillati</taxon>
        <taxon>Actinomycetota</taxon>
        <taxon>Actinomycetes</taxon>
        <taxon>Kitasatosporales</taxon>
        <taxon>Streptomycetaceae</taxon>
        <taxon>Streptomyces</taxon>
    </lineage>
</organism>
<dbReference type="Proteomes" id="UP000620156">
    <property type="component" value="Unassembled WGS sequence"/>
</dbReference>
<sequence>MPVEQHEDPFEDRLGDALRQAGGTFEADRVALVAGGEVRGRKFLRRRRAVVAGGVAGVALVGVGGTLLVPWDGGGGASVAADPTPAPSVSASASAAPAEPISGNQLLRTLKGLLPDGKVSGEEALGTGSEHNPYARLVYDDGEGGGAVSVGLGRVEPGSDTARELITCPDERLVPHDSCSTTRLPDGSMLQLFQGYEYPDRRVDTKRWLADLVTPEGHHITVTEWNAEAEKDSPITRPEPPLSPDELRGIVTDAAWRTAADALPNPSDTGSEAPPAADGTRVGETLARLMPRGLEVVADGGQASEYAYVVVDDGKGETLVQVNVQPDIISSDPMLDTSRQLFGSGAEVLPDGTKLTTQQGPGDDKATGLIMWTVDTMRTDGLRVVVSAFNSGSQVTAPTRDTPALTLAQLRDIALSEEWEQLR</sequence>
<dbReference type="AlphaFoldDB" id="A0A918B7S8"/>
<evidence type="ECO:0008006" key="4">
    <source>
        <dbReference type="Google" id="ProtNLM"/>
    </source>
</evidence>
<proteinExistence type="predicted"/>
<feature type="transmembrane region" description="Helical" evidence="1">
    <location>
        <begin position="49"/>
        <end position="71"/>
    </location>
</feature>
<evidence type="ECO:0000313" key="2">
    <source>
        <dbReference type="EMBL" id="GGQ40773.1"/>
    </source>
</evidence>
<name>A0A918B7S8_9ACTN</name>
<accession>A0A918B7S8</accession>
<keyword evidence="3" id="KW-1185">Reference proteome</keyword>
<evidence type="ECO:0000256" key="1">
    <source>
        <dbReference type="SAM" id="Phobius"/>
    </source>
</evidence>
<gene>
    <name evidence="2" type="ORF">GCM10010145_06030</name>
</gene>
<comment type="caution">
    <text evidence="2">The sequence shown here is derived from an EMBL/GenBank/DDBJ whole genome shotgun (WGS) entry which is preliminary data.</text>
</comment>
<reference evidence="2" key="2">
    <citation type="submission" date="2020-09" db="EMBL/GenBank/DDBJ databases">
        <authorList>
            <person name="Sun Q."/>
            <person name="Ohkuma M."/>
        </authorList>
    </citation>
    <scope>NUCLEOTIDE SEQUENCE</scope>
    <source>
        <strain evidence="2">JCM 3131</strain>
    </source>
</reference>
<protein>
    <recommendedName>
        <fullName evidence="4">LigA protein</fullName>
    </recommendedName>
</protein>
<dbReference type="RefSeq" id="WP_189214987.1">
    <property type="nucleotide sequence ID" value="NZ_BMQK01000001.1"/>
</dbReference>
<keyword evidence="1" id="KW-0812">Transmembrane</keyword>
<reference evidence="2" key="1">
    <citation type="journal article" date="2014" name="Int. J. Syst. Evol. Microbiol.">
        <title>Complete genome sequence of Corynebacterium casei LMG S-19264T (=DSM 44701T), isolated from a smear-ripened cheese.</title>
        <authorList>
            <consortium name="US DOE Joint Genome Institute (JGI-PGF)"/>
            <person name="Walter F."/>
            <person name="Albersmeier A."/>
            <person name="Kalinowski J."/>
            <person name="Ruckert C."/>
        </authorList>
    </citation>
    <scope>NUCLEOTIDE SEQUENCE</scope>
    <source>
        <strain evidence="2">JCM 3131</strain>
    </source>
</reference>
<keyword evidence="1" id="KW-1133">Transmembrane helix</keyword>